<dbReference type="SMART" id="SM00382">
    <property type="entry name" value="AAA"/>
    <property type="match status" value="1"/>
</dbReference>
<gene>
    <name evidence="5" type="ordered locus">TREPR_3617</name>
</gene>
<dbReference type="PROSITE" id="PS50893">
    <property type="entry name" value="ABC_TRANSPORTER_2"/>
    <property type="match status" value="1"/>
</dbReference>
<keyword evidence="2" id="KW-0547">Nucleotide-binding</keyword>
<evidence type="ECO:0000313" key="5">
    <source>
        <dbReference type="EMBL" id="AEF86949.1"/>
    </source>
</evidence>
<dbReference type="GO" id="GO:0005524">
    <property type="term" value="F:ATP binding"/>
    <property type="evidence" value="ECO:0007669"/>
    <property type="project" value="UniProtKB-KW"/>
</dbReference>
<dbReference type="PANTHER" id="PTHR42734">
    <property type="entry name" value="METAL TRANSPORT SYSTEM ATP-BINDING PROTEIN TM_0124-RELATED"/>
    <property type="match status" value="1"/>
</dbReference>
<evidence type="ECO:0000256" key="1">
    <source>
        <dbReference type="ARBA" id="ARBA00022448"/>
    </source>
</evidence>
<dbReference type="InterPro" id="IPR027417">
    <property type="entry name" value="P-loop_NTPase"/>
</dbReference>
<dbReference type="InterPro" id="IPR017871">
    <property type="entry name" value="ABC_transporter-like_CS"/>
</dbReference>
<dbReference type="OrthoDB" id="9799337at2"/>
<keyword evidence="1" id="KW-0813">Transport</keyword>
<keyword evidence="5" id="KW-0378">Hydrolase</keyword>
<dbReference type="CDD" id="cd03214">
    <property type="entry name" value="ABC_Iron-Siderophores_B12_Hemin"/>
    <property type="match status" value="1"/>
</dbReference>
<evidence type="ECO:0000256" key="3">
    <source>
        <dbReference type="ARBA" id="ARBA00022840"/>
    </source>
</evidence>
<name>F5YR06_TREPZ</name>
<dbReference type="RefSeq" id="WP_015706687.1">
    <property type="nucleotide sequence ID" value="NC_015578.1"/>
</dbReference>
<evidence type="ECO:0000259" key="4">
    <source>
        <dbReference type="PROSITE" id="PS50893"/>
    </source>
</evidence>
<protein>
    <submittedName>
        <fullName evidence="5">Hemin import ATP-binding protein HmuV</fullName>
        <ecNumber evidence="5">3.6.3.-</ecNumber>
    </submittedName>
</protein>
<keyword evidence="3 5" id="KW-0067">ATP-binding</keyword>
<evidence type="ECO:0000256" key="2">
    <source>
        <dbReference type="ARBA" id="ARBA00022741"/>
    </source>
</evidence>
<dbReference type="Gene3D" id="3.40.50.300">
    <property type="entry name" value="P-loop containing nucleotide triphosphate hydrolases"/>
    <property type="match status" value="1"/>
</dbReference>
<dbReference type="SUPFAM" id="SSF52540">
    <property type="entry name" value="P-loop containing nucleoside triphosphate hydrolases"/>
    <property type="match status" value="1"/>
</dbReference>
<dbReference type="HOGENOM" id="CLU_000604_1_11_12"/>
<sequence>MEIELQQVACGYGKKIILKNFSAQISAGEIFCLLGPNGIGKTTLFKTILGFLPLLGGSITIDGKPSSSLKAGDFARYVGYVPQNQTPSFAFRVLDIILMGRVVHLGPFNQPGMDDLEIAEALMRKLGIIHLRDRMYTELSGGERQMVLIARALAQEPSFLMMDEPTNSLDFGNQALVLKQIINLAAGRLGIIMTTHYPEQALMLNARVALLKRDGEAFCGPARELLTKKNLEEAYGVPVALTEVSYEGKNLAVCQPLL</sequence>
<dbReference type="GO" id="GO:0016887">
    <property type="term" value="F:ATP hydrolysis activity"/>
    <property type="evidence" value="ECO:0007669"/>
    <property type="project" value="InterPro"/>
</dbReference>
<dbReference type="KEGG" id="tpi:TREPR_3617"/>
<organism evidence="5 6">
    <name type="scientific">Treponema primitia (strain ATCC BAA-887 / DSM 12427 / ZAS-2)</name>
    <dbReference type="NCBI Taxonomy" id="545694"/>
    <lineage>
        <taxon>Bacteria</taxon>
        <taxon>Pseudomonadati</taxon>
        <taxon>Spirochaetota</taxon>
        <taxon>Spirochaetia</taxon>
        <taxon>Spirochaetales</taxon>
        <taxon>Treponemataceae</taxon>
        <taxon>Treponema</taxon>
    </lineage>
</organism>
<dbReference type="eggNOG" id="COG1120">
    <property type="taxonomic scope" value="Bacteria"/>
</dbReference>
<dbReference type="EMBL" id="CP001843">
    <property type="protein sequence ID" value="AEF86949.1"/>
    <property type="molecule type" value="Genomic_DNA"/>
</dbReference>
<dbReference type="InterPro" id="IPR050153">
    <property type="entry name" value="Metal_Ion_Import_ABC"/>
</dbReference>
<dbReference type="PROSITE" id="PS00211">
    <property type="entry name" value="ABC_TRANSPORTER_1"/>
    <property type="match status" value="1"/>
</dbReference>
<dbReference type="AlphaFoldDB" id="F5YR06"/>
<dbReference type="EC" id="3.6.3.-" evidence="5"/>
<dbReference type="PANTHER" id="PTHR42734:SF19">
    <property type="entry name" value="IRON COMPOUNDS ABC TRANSPORTER, ATP-BINDING PROTEIN"/>
    <property type="match status" value="1"/>
</dbReference>
<dbReference type="FunFam" id="3.40.50.300:FF:000134">
    <property type="entry name" value="Iron-enterobactin ABC transporter ATP-binding protein"/>
    <property type="match status" value="1"/>
</dbReference>
<proteinExistence type="predicted"/>
<feature type="domain" description="ABC transporter" evidence="4">
    <location>
        <begin position="3"/>
        <end position="238"/>
    </location>
</feature>
<dbReference type="STRING" id="545694.TREPR_3617"/>
<dbReference type="Proteomes" id="UP000009223">
    <property type="component" value="Chromosome"/>
</dbReference>
<dbReference type="Pfam" id="PF00005">
    <property type="entry name" value="ABC_tran"/>
    <property type="match status" value="1"/>
</dbReference>
<keyword evidence="6" id="KW-1185">Reference proteome</keyword>
<accession>F5YR06</accession>
<reference evidence="5 6" key="2">
    <citation type="journal article" date="2011" name="ISME J.">
        <title>RNA-seq reveals cooperative metabolic interactions between two termite-gut spirochete species in co-culture.</title>
        <authorList>
            <person name="Rosenthal A.Z."/>
            <person name="Matson E.G."/>
            <person name="Eldar A."/>
            <person name="Leadbetter J.R."/>
        </authorList>
    </citation>
    <scope>NUCLEOTIDE SEQUENCE [LARGE SCALE GENOMIC DNA]</scope>
    <source>
        <strain evidence="6">ATCC BAA-887 / DSM 12427 / ZAS-2</strain>
    </source>
</reference>
<dbReference type="InterPro" id="IPR003593">
    <property type="entry name" value="AAA+_ATPase"/>
</dbReference>
<reference evidence="6" key="1">
    <citation type="submission" date="2009-12" db="EMBL/GenBank/DDBJ databases">
        <title>Complete sequence of Treponema primitia strain ZAS-2.</title>
        <authorList>
            <person name="Tetu S.G."/>
            <person name="Matson E."/>
            <person name="Ren Q."/>
            <person name="Seshadri R."/>
            <person name="Elbourne L."/>
            <person name="Hassan K.A."/>
            <person name="Durkin A."/>
            <person name="Radune D."/>
            <person name="Mohamoud Y."/>
            <person name="Shay R."/>
            <person name="Jin S."/>
            <person name="Zhang X."/>
            <person name="Lucey K."/>
            <person name="Ballor N.R."/>
            <person name="Ottesen E."/>
            <person name="Rosenthal R."/>
            <person name="Allen A."/>
            <person name="Leadbetter J.R."/>
            <person name="Paulsen I.T."/>
        </authorList>
    </citation>
    <scope>NUCLEOTIDE SEQUENCE [LARGE SCALE GENOMIC DNA]</scope>
    <source>
        <strain evidence="6">ATCC BAA-887 / DSM 12427 / ZAS-2</strain>
    </source>
</reference>
<dbReference type="InterPro" id="IPR003439">
    <property type="entry name" value="ABC_transporter-like_ATP-bd"/>
</dbReference>
<evidence type="ECO:0000313" key="6">
    <source>
        <dbReference type="Proteomes" id="UP000009223"/>
    </source>
</evidence>